<dbReference type="GO" id="GO:0004674">
    <property type="term" value="F:protein serine/threonine kinase activity"/>
    <property type="evidence" value="ECO:0007669"/>
    <property type="project" value="TreeGrafter"/>
</dbReference>
<dbReference type="PANTHER" id="PTHR24361">
    <property type="entry name" value="MITOGEN-ACTIVATED KINASE KINASE KINASE"/>
    <property type="match status" value="1"/>
</dbReference>
<dbReference type="InterPro" id="IPR000719">
    <property type="entry name" value="Prot_kinase_dom"/>
</dbReference>
<dbReference type="InterPro" id="IPR000195">
    <property type="entry name" value="Rab-GAP-TBC_dom"/>
</dbReference>
<dbReference type="GO" id="GO:0005737">
    <property type="term" value="C:cytoplasm"/>
    <property type="evidence" value="ECO:0007669"/>
    <property type="project" value="TreeGrafter"/>
</dbReference>
<dbReference type="InterPro" id="IPR053235">
    <property type="entry name" value="Ser_Thr_kinase"/>
</dbReference>
<evidence type="ECO:0000313" key="3">
    <source>
        <dbReference type="EMBL" id="ORY83374.1"/>
    </source>
</evidence>
<reference evidence="3 4" key="1">
    <citation type="submission" date="2016-08" db="EMBL/GenBank/DDBJ databases">
        <title>A Parts List for Fungal Cellulosomes Revealed by Comparative Genomics.</title>
        <authorList>
            <consortium name="DOE Joint Genome Institute"/>
            <person name="Haitjema C.H."/>
            <person name="Gilmore S.P."/>
            <person name="Henske J.K."/>
            <person name="Solomon K.V."/>
            <person name="De Groot R."/>
            <person name="Kuo A."/>
            <person name="Mondo S.J."/>
            <person name="Salamov A.A."/>
            <person name="Labutti K."/>
            <person name="Zhao Z."/>
            <person name="Chiniquy J."/>
            <person name="Barry K."/>
            <person name="Brewer H.M."/>
            <person name="Purvine S.O."/>
            <person name="Wright A.T."/>
            <person name="Boxma B."/>
            <person name="Van Alen T."/>
            <person name="Hackstein J.H."/>
            <person name="Baker S.E."/>
            <person name="Grigoriev I.V."/>
            <person name="O'Malley M.A."/>
        </authorList>
    </citation>
    <scope>NUCLEOTIDE SEQUENCE [LARGE SCALE GENOMIC DNA]</scope>
    <source>
        <strain evidence="3 4">G1</strain>
    </source>
</reference>
<dbReference type="SUPFAM" id="SSF56112">
    <property type="entry name" value="Protein kinase-like (PK-like)"/>
    <property type="match status" value="1"/>
</dbReference>
<protein>
    <submittedName>
        <fullName evidence="3">Uncharacterized protein</fullName>
    </submittedName>
</protein>
<evidence type="ECO:0000259" key="1">
    <source>
        <dbReference type="PROSITE" id="PS50011"/>
    </source>
</evidence>
<feature type="domain" description="Protein kinase" evidence="1">
    <location>
        <begin position="1"/>
        <end position="278"/>
    </location>
</feature>
<name>A0A1Y2FJ16_9FUNG</name>
<dbReference type="InterPro" id="IPR011009">
    <property type="entry name" value="Kinase-like_dom_sf"/>
</dbReference>
<dbReference type="OrthoDB" id="1668230at2759"/>
<dbReference type="SUPFAM" id="SSF47923">
    <property type="entry name" value="Ypt/Rab-GAP domain of gyp1p"/>
    <property type="match status" value="2"/>
</dbReference>
<dbReference type="SMART" id="SM00164">
    <property type="entry name" value="TBC"/>
    <property type="match status" value="1"/>
</dbReference>
<dbReference type="GO" id="GO:0005524">
    <property type="term" value="F:ATP binding"/>
    <property type="evidence" value="ECO:0007669"/>
    <property type="project" value="InterPro"/>
</dbReference>
<dbReference type="PROSITE" id="PS50011">
    <property type="entry name" value="PROTEIN_KINASE_DOM"/>
    <property type="match status" value="1"/>
</dbReference>
<dbReference type="Gene3D" id="1.10.8.270">
    <property type="entry name" value="putative rabgap domain of human tbc1 domain family member 14 like domains"/>
    <property type="match status" value="1"/>
</dbReference>
<comment type="caution">
    <text evidence="3">The sequence shown here is derived from an EMBL/GenBank/DDBJ whole genome shotgun (WGS) entry which is preliminary data.</text>
</comment>
<feature type="domain" description="Rab-GAP TBC" evidence="2">
    <location>
        <begin position="526"/>
        <end position="723"/>
    </location>
</feature>
<organism evidence="3 4">
    <name type="scientific">Neocallimastix californiae</name>
    <dbReference type="NCBI Taxonomy" id="1754190"/>
    <lineage>
        <taxon>Eukaryota</taxon>
        <taxon>Fungi</taxon>
        <taxon>Fungi incertae sedis</taxon>
        <taxon>Chytridiomycota</taxon>
        <taxon>Chytridiomycota incertae sedis</taxon>
        <taxon>Neocallimastigomycetes</taxon>
        <taxon>Neocallimastigales</taxon>
        <taxon>Neocallimastigaceae</taxon>
        <taxon>Neocallimastix</taxon>
    </lineage>
</organism>
<proteinExistence type="predicted"/>
<evidence type="ECO:0000259" key="2">
    <source>
        <dbReference type="PROSITE" id="PS50086"/>
    </source>
</evidence>
<dbReference type="AlphaFoldDB" id="A0A1Y2FJ16"/>
<keyword evidence="4" id="KW-1185">Reference proteome</keyword>
<accession>A0A1Y2FJ16</accession>
<dbReference type="STRING" id="1754190.A0A1Y2FJ16"/>
<gene>
    <name evidence="3" type="ORF">LY90DRAFT_663809</name>
</gene>
<sequence length="1008" mass="118167">MYGIRNVNIYKKENDKNISQLSAFSFVPKLKEHSNKNTISNIIGRFQNLKSLNHQNLCQYVNIIKNRKDRIFIISEYYENSLEKQLKQCEKLTDISRLKKLTYQILSALVYLNENGIINRNLNLNNILFDNENNVKIDNWGFYEFTDKGNNVLFPIGNPEFFAPEIIKYGKCNLKVDTWSLGILLIYIYFGKLPFDISNNHQYLENLFDSILSLKKIQENDNIILVGNDKCSKFELFFKDLENDDRDLKIFKNFVLTCLEPDYNLRPTPSDLLCHEFIKDINLETDDSSHLTSKYYMDHYYFSEKLENNMKNSLNDNRKSNTENSIKDKNIIIENDNGELELERLQPRVIFYLWRLADGDIEYEFIKQELINIPSIYKKVILCLGSLISKFEEYKKSNNNDFLISLLKTDTNFYVPNNGNNQENEIHLNDFLSNSKDFVDFWSQTEINEISKSQNRYDEINKAINDDNENIGSKDAEVKTNTEYLYSLSVLDKDVIFQYGRIKLFEHLLNQYPSSWDEFLREARLHIPSYLRGKIWAAALGVIGDSKELYNSLLQKNDLRCHDINDSSNLELERQLDADIPRCHQYNDLLCTEIGHDKLKRVIKCWNIAETGNLVYWQGLDSVCAPFLTLNFNEEEIAFSCLLKFVRKYMFGLFKLDNIFYIQSYLTSMNHIISFHDPELGSYLNKIGLTPDLYAMPWFMTMFTHVFPLDKVYMLWDKILTSKPSFPLFIGSAIVTQLRSDILKCDFDESAILFSELSNINIEKCLEKAQLYLRLTPKSIIPKFLLAINSDSNPIKTVSIDNQNLDLHKDCLLKDIEIVEDVSTLHINELAPRIDMNDFKKIYNKSLIIDIRSEVLTTLEENGYIIISPNESYLEGHIKNSLSIPYYENNLIPSSIINYIKIIYEGYTYIIVVGKEERATKFATQLINEKLPRVAYLNENNIKKEMFDSWTEDVWCNKRPEFEEFFIDDDEISKSFDIERKKAAISISSIINEHPFENSQTFILYKCY</sequence>
<dbReference type="FunFam" id="1.10.8.270:FF:000044">
    <property type="entry name" value="TBC Kinase homolog"/>
    <property type="match status" value="1"/>
</dbReference>
<dbReference type="Pfam" id="PF00069">
    <property type="entry name" value="Pkinase"/>
    <property type="match status" value="1"/>
</dbReference>
<dbReference type="InterPro" id="IPR035969">
    <property type="entry name" value="Rab-GAP_TBC_sf"/>
</dbReference>
<dbReference type="EMBL" id="MCOG01000007">
    <property type="protein sequence ID" value="ORY83374.1"/>
    <property type="molecule type" value="Genomic_DNA"/>
</dbReference>
<evidence type="ECO:0000313" key="4">
    <source>
        <dbReference type="Proteomes" id="UP000193920"/>
    </source>
</evidence>
<dbReference type="PROSITE" id="PS50086">
    <property type="entry name" value="TBC_RABGAP"/>
    <property type="match status" value="1"/>
</dbReference>
<dbReference type="Gene3D" id="1.10.510.10">
    <property type="entry name" value="Transferase(Phosphotransferase) domain 1"/>
    <property type="match status" value="1"/>
</dbReference>
<dbReference type="Gene3D" id="1.10.472.80">
    <property type="entry name" value="Ypt/Rab-GAP domain of gyp1p, domain 3"/>
    <property type="match status" value="1"/>
</dbReference>
<dbReference type="Proteomes" id="UP000193920">
    <property type="component" value="Unassembled WGS sequence"/>
</dbReference>
<dbReference type="Pfam" id="PF00566">
    <property type="entry name" value="RabGAP-TBC"/>
    <property type="match status" value="1"/>
</dbReference>